<dbReference type="EMBL" id="WAAU01000003">
    <property type="protein sequence ID" value="KAB1160775.1"/>
    <property type="molecule type" value="Genomic_DNA"/>
</dbReference>
<dbReference type="AlphaFoldDB" id="A0A7J5AT05"/>
<name>A0A7J5AT05_9FLAO</name>
<dbReference type="PROSITE" id="PS51257">
    <property type="entry name" value="PROKAR_LIPOPROTEIN"/>
    <property type="match status" value="1"/>
</dbReference>
<reference evidence="3 4" key="1">
    <citation type="submission" date="2019-09" db="EMBL/GenBank/DDBJ databases">
        <authorList>
            <person name="Cao W.R."/>
        </authorList>
    </citation>
    <scope>NUCLEOTIDE SEQUENCE [LARGE SCALE GENOMIC DNA]</scope>
    <source>
        <strain evidence="4">a4</strain>
    </source>
</reference>
<feature type="chain" id="PRO_5029844499" description="Copper-binding protein MbnP-like domain-containing protein" evidence="1">
    <location>
        <begin position="22"/>
        <end position="253"/>
    </location>
</feature>
<keyword evidence="1" id="KW-0732">Signal</keyword>
<gene>
    <name evidence="3" type="ORF">F7018_02560</name>
</gene>
<keyword evidence="4" id="KW-1185">Reference proteome</keyword>
<proteinExistence type="predicted"/>
<dbReference type="InterPro" id="IPR046863">
    <property type="entry name" value="MbnP-like_dom"/>
</dbReference>
<evidence type="ECO:0000259" key="2">
    <source>
        <dbReference type="Pfam" id="PF20243"/>
    </source>
</evidence>
<protein>
    <recommendedName>
        <fullName evidence="2">Copper-binding protein MbnP-like domain-containing protein</fullName>
    </recommendedName>
</protein>
<dbReference type="OrthoDB" id="1422031at2"/>
<feature type="signal peptide" evidence="1">
    <location>
        <begin position="1"/>
        <end position="21"/>
    </location>
</feature>
<feature type="domain" description="Copper-binding protein MbnP-like" evidence="2">
    <location>
        <begin position="28"/>
        <end position="228"/>
    </location>
</feature>
<comment type="caution">
    <text evidence="3">The sequence shown here is derived from an EMBL/GenBank/DDBJ whole genome shotgun (WGS) entry which is preliminary data.</text>
</comment>
<accession>A0A7J5AT05</accession>
<organism evidence="3 4">
    <name type="scientific">Tenacibaculum aiptasiae</name>
    <dbReference type="NCBI Taxonomy" id="426481"/>
    <lineage>
        <taxon>Bacteria</taxon>
        <taxon>Pseudomonadati</taxon>
        <taxon>Bacteroidota</taxon>
        <taxon>Flavobacteriia</taxon>
        <taxon>Flavobacteriales</taxon>
        <taxon>Flavobacteriaceae</taxon>
        <taxon>Tenacibaculum</taxon>
    </lineage>
</organism>
<sequence length="253" mass="28459">MKKYFALFLSLLLLSCSSDNDEPIKEVTIKLNFTQNWDGTAIEKSDISNTEFTNKAGTKLTIDKLRYLISRITLTDGNQNATVFDGYKLVDVSNVDDLTHTLPQKISEGSYKLTMTFGFNNDDNKDGIHKDLNDFSVPQMLGGGYHFMQMDGKYLNSKNIKSPFNYHAIKAVDNTDPANLKFEDTFFTVELGTILVTNNATIEIRMNVAEWFKNPNEWDLNTLNTSLMSNFNAQKLMAANGKIGVFSLGNISQ</sequence>
<evidence type="ECO:0000256" key="1">
    <source>
        <dbReference type="SAM" id="SignalP"/>
    </source>
</evidence>
<dbReference type="Proteomes" id="UP000467305">
    <property type="component" value="Unassembled WGS sequence"/>
</dbReference>
<evidence type="ECO:0000313" key="3">
    <source>
        <dbReference type="EMBL" id="KAB1160775.1"/>
    </source>
</evidence>
<dbReference type="RefSeq" id="WP_150898404.1">
    <property type="nucleotide sequence ID" value="NZ_WAAU01000003.1"/>
</dbReference>
<evidence type="ECO:0000313" key="4">
    <source>
        <dbReference type="Proteomes" id="UP000467305"/>
    </source>
</evidence>
<dbReference type="Pfam" id="PF20243">
    <property type="entry name" value="MbnP"/>
    <property type="match status" value="1"/>
</dbReference>